<organism evidence="1 2">
    <name type="scientific">Linnemannia hyalina</name>
    <dbReference type="NCBI Taxonomy" id="64524"/>
    <lineage>
        <taxon>Eukaryota</taxon>
        <taxon>Fungi</taxon>
        <taxon>Fungi incertae sedis</taxon>
        <taxon>Mucoromycota</taxon>
        <taxon>Mortierellomycotina</taxon>
        <taxon>Mortierellomycetes</taxon>
        <taxon>Mortierellales</taxon>
        <taxon>Mortierellaceae</taxon>
        <taxon>Linnemannia</taxon>
    </lineage>
</organism>
<name>A0A9P7XQU8_9FUNG</name>
<comment type="caution">
    <text evidence="1">The sequence shown here is derived from an EMBL/GenBank/DDBJ whole genome shotgun (WGS) entry which is preliminary data.</text>
</comment>
<evidence type="ECO:0000313" key="1">
    <source>
        <dbReference type="EMBL" id="KAG9065466.1"/>
    </source>
</evidence>
<proteinExistence type="predicted"/>
<sequence length="182" mass="20686">MDCNGMALFVSKSAPCKNNAGGTMLLMMKLDKRKNKDLTQEEAFYNSTFGSFRSQMESLFADLGSTFEKHNNRAPVLVDKKQTYNLQLKLSLLLLNMKKMVALLAISVEPIHTAWLREGFEYPTTENDVEQPMEYVDVGALMEDGNTMAKLQEEFLALELHDDVDENQYSNEYTPMDPPVIL</sequence>
<reference evidence="1" key="1">
    <citation type="submission" date="2021-06" db="EMBL/GenBank/DDBJ databases">
        <title>Genome Sequence of Mortierella hyaline Strain SCG-10, a Cold-Adapted, Nitrate-Reducing Fungus Isolated from Soil in Minnesota, USA.</title>
        <authorList>
            <person name="Aldossari N."/>
        </authorList>
    </citation>
    <scope>NUCLEOTIDE SEQUENCE</scope>
    <source>
        <strain evidence="1">SCG-10</strain>
    </source>
</reference>
<protein>
    <submittedName>
        <fullName evidence="1">Uncharacterized protein</fullName>
    </submittedName>
</protein>
<evidence type="ECO:0000313" key="2">
    <source>
        <dbReference type="Proteomes" id="UP000707451"/>
    </source>
</evidence>
<dbReference type="AlphaFoldDB" id="A0A9P7XQU8"/>
<accession>A0A9P7XQU8</accession>
<keyword evidence="2" id="KW-1185">Reference proteome</keyword>
<dbReference type="EMBL" id="JAHRHY010000011">
    <property type="protein sequence ID" value="KAG9065466.1"/>
    <property type="molecule type" value="Genomic_DNA"/>
</dbReference>
<gene>
    <name evidence="1" type="ORF">KI688_001749</name>
</gene>
<dbReference type="OrthoDB" id="2393881at2759"/>
<dbReference type="Proteomes" id="UP000707451">
    <property type="component" value="Unassembled WGS sequence"/>
</dbReference>